<proteinExistence type="predicted"/>
<dbReference type="AlphaFoldDB" id="A0AAV8WJA8"/>
<name>A0AAV8WJA8_9CUCU</name>
<keyword evidence="2" id="KW-1185">Reference proteome</keyword>
<evidence type="ECO:0000313" key="2">
    <source>
        <dbReference type="Proteomes" id="UP001162156"/>
    </source>
</evidence>
<sequence>MSRFVDRIKEHIQSIPRVESHYCRAETEREYIEGTKTIADLHRDYQESCKNENIPSATYRTYYDVFTREFNIAFHFPKKDQCDLCLEFHNTPADGKSFLQERYEHHLREKDLSPKERKNDIDSKIDRYL</sequence>
<comment type="caution">
    <text evidence="1">The sequence shown here is derived from an EMBL/GenBank/DDBJ whole genome shotgun (WGS) entry which is preliminary data.</text>
</comment>
<protein>
    <recommendedName>
        <fullName evidence="3">Integrase SAM-like N-terminal domain-containing protein</fullName>
    </recommendedName>
</protein>
<reference evidence="1" key="1">
    <citation type="journal article" date="2023" name="Insect Mol. Biol.">
        <title>Genome sequencing provides insights into the evolution of gene families encoding plant cell wall-degrading enzymes in longhorned beetles.</title>
        <authorList>
            <person name="Shin N.R."/>
            <person name="Okamura Y."/>
            <person name="Kirsch R."/>
            <person name="Pauchet Y."/>
        </authorList>
    </citation>
    <scope>NUCLEOTIDE SEQUENCE</scope>
    <source>
        <strain evidence="1">RBIC_L_NR</strain>
    </source>
</reference>
<evidence type="ECO:0008006" key="3">
    <source>
        <dbReference type="Google" id="ProtNLM"/>
    </source>
</evidence>
<organism evidence="1 2">
    <name type="scientific">Rhamnusium bicolor</name>
    <dbReference type="NCBI Taxonomy" id="1586634"/>
    <lineage>
        <taxon>Eukaryota</taxon>
        <taxon>Metazoa</taxon>
        <taxon>Ecdysozoa</taxon>
        <taxon>Arthropoda</taxon>
        <taxon>Hexapoda</taxon>
        <taxon>Insecta</taxon>
        <taxon>Pterygota</taxon>
        <taxon>Neoptera</taxon>
        <taxon>Endopterygota</taxon>
        <taxon>Coleoptera</taxon>
        <taxon>Polyphaga</taxon>
        <taxon>Cucujiformia</taxon>
        <taxon>Chrysomeloidea</taxon>
        <taxon>Cerambycidae</taxon>
        <taxon>Lepturinae</taxon>
        <taxon>Rhagiini</taxon>
        <taxon>Rhamnusium</taxon>
    </lineage>
</organism>
<gene>
    <name evidence="1" type="ORF">NQ314_021386</name>
</gene>
<dbReference type="EMBL" id="JANEYF010005962">
    <property type="protein sequence ID" value="KAJ8926265.1"/>
    <property type="molecule type" value="Genomic_DNA"/>
</dbReference>
<dbReference type="PANTHER" id="PTHR10773:SF19">
    <property type="match status" value="1"/>
</dbReference>
<evidence type="ECO:0000313" key="1">
    <source>
        <dbReference type="EMBL" id="KAJ8926265.1"/>
    </source>
</evidence>
<dbReference type="Proteomes" id="UP001162156">
    <property type="component" value="Unassembled WGS sequence"/>
</dbReference>
<accession>A0AAV8WJA8</accession>
<dbReference type="PANTHER" id="PTHR10773">
    <property type="entry name" value="DNA-DIRECTED RNA POLYMERASES I, II, AND III SUBUNIT RPABC2"/>
    <property type="match status" value="1"/>
</dbReference>